<feature type="compositionally biased region" description="Polar residues" evidence="1">
    <location>
        <begin position="39"/>
        <end position="48"/>
    </location>
</feature>
<feature type="compositionally biased region" description="Low complexity" evidence="1">
    <location>
        <begin position="97"/>
        <end position="143"/>
    </location>
</feature>
<dbReference type="GeneID" id="33568687"/>
<dbReference type="Gene3D" id="3.30.1520.10">
    <property type="entry name" value="Phox-like domain"/>
    <property type="match status" value="1"/>
</dbReference>
<dbReference type="PANTHER" id="PTHR47433:SF1">
    <property type="entry name" value="VACUOLAR PROTEIN SORTING-ASSOCIATED PROTEIN 17"/>
    <property type="match status" value="1"/>
</dbReference>
<dbReference type="AlphaFoldDB" id="A0A1Y2GBP1"/>
<sequence length="616" mass="67744">MAQDFSDPLTSATYTSPRIVSGHDPLLAFPSTIAPISASVTTKQQTDALTSTSTSIKATSSSIAQSTSDSLSPPSSKKQIPQNYSTTTKVVRQKALSSSSTPTPSSSSSSAAKPPATGAIANSLSEVSSFSSPSSPLSRPFSDPLRDDSTSENYSVYPKHNSYTYNKASHVNSDHSINLPVSPNVGPITSSRNYAYNTPNSSMPSSPSSTPVASSQKPVLPSSPSTSIRPNPSYDQQRARAPQYLHITFQDTDRRGKDGMFVLSAQTNMPRFRRQSYQNIMRSYVEFVRLREHLVAEHPEVIVPALPPERSLVSASDIESMRLFVERISHHPTLSQDYELQMFIESEFGFLPPAKPKKILGKLLNIGVKRFSSGGGTVASLDDTDDEFEEEKTVASKMETKLQTVIKCLDKEIKARRDFSSKESELATLSNAWAANESSPEMARLFKLLSKPLDGMAKTSKAQVGGDATVLGSFLEYKLQHVQTLGNALDYRMSVLSEYDAAIKSTESKRKTMERLRSSTNINPEKATDSIDDFEDAALFEGNMKKRVEQISEALNKDLRGYKQQSQEDLLRALQQYSQRQIGFERAKLEELLSVGAGLYVDKYQGEATDYSQHLP</sequence>
<dbReference type="GO" id="GO:0030905">
    <property type="term" value="C:retromer, tubulation complex"/>
    <property type="evidence" value="ECO:0007669"/>
    <property type="project" value="TreeGrafter"/>
</dbReference>
<feature type="compositionally biased region" description="Low complexity" evidence="1">
    <location>
        <begin position="199"/>
        <end position="215"/>
    </location>
</feature>
<organism evidence="3 4">
    <name type="scientific">Lobosporangium transversale</name>
    <dbReference type="NCBI Taxonomy" id="64571"/>
    <lineage>
        <taxon>Eukaryota</taxon>
        <taxon>Fungi</taxon>
        <taxon>Fungi incertae sedis</taxon>
        <taxon>Mucoromycota</taxon>
        <taxon>Mortierellomycotina</taxon>
        <taxon>Mortierellomycetes</taxon>
        <taxon>Mortierellales</taxon>
        <taxon>Mortierellaceae</taxon>
        <taxon>Lobosporangium</taxon>
    </lineage>
</organism>
<dbReference type="Gene3D" id="1.20.1270.60">
    <property type="entry name" value="Arfaptin homology (AH) domain/BAR domain"/>
    <property type="match status" value="1"/>
</dbReference>
<feature type="domain" description="PX" evidence="2">
    <location>
        <begin position="240"/>
        <end position="347"/>
    </location>
</feature>
<dbReference type="FunCoup" id="A0A1Y2GBP1">
    <property type="interactions" value="48"/>
</dbReference>
<feature type="region of interest" description="Disordered" evidence="1">
    <location>
        <begin position="1"/>
        <end position="21"/>
    </location>
</feature>
<keyword evidence="4" id="KW-1185">Reference proteome</keyword>
<evidence type="ECO:0000313" key="4">
    <source>
        <dbReference type="Proteomes" id="UP000193648"/>
    </source>
</evidence>
<evidence type="ECO:0000256" key="1">
    <source>
        <dbReference type="SAM" id="MobiDB-lite"/>
    </source>
</evidence>
<accession>A0A1Y2GBP1</accession>
<feature type="compositionally biased region" description="Low complexity" evidence="1">
    <location>
        <begin position="49"/>
        <end position="76"/>
    </location>
</feature>
<protein>
    <submittedName>
        <fullName evidence="3">Vps5 C terminal like-domain-containing protein</fullName>
    </submittedName>
</protein>
<feature type="region of interest" description="Disordered" evidence="1">
    <location>
        <begin position="190"/>
        <end position="240"/>
    </location>
</feature>
<feature type="compositionally biased region" description="Polar residues" evidence="1">
    <location>
        <begin position="222"/>
        <end position="236"/>
    </location>
</feature>
<dbReference type="GO" id="GO:0005829">
    <property type="term" value="C:cytosol"/>
    <property type="evidence" value="ECO:0007669"/>
    <property type="project" value="GOC"/>
</dbReference>
<evidence type="ECO:0000313" key="3">
    <source>
        <dbReference type="EMBL" id="ORZ06395.1"/>
    </source>
</evidence>
<dbReference type="InterPro" id="IPR027267">
    <property type="entry name" value="AH/BAR_dom_sf"/>
</dbReference>
<feature type="region of interest" description="Disordered" evidence="1">
    <location>
        <begin position="39"/>
        <end position="156"/>
    </location>
</feature>
<feature type="compositionally biased region" description="Polar residues" evidence="1">
    <location>
        <begin position="8"/>
        <end position="18"/>
    </location>
</feature>
<dbReference type="GO" id="GO:0006886">
    <property type="term" value="P:intracellular protein transport"/>
    <property type="evidence" value="ECO:0007669"/>
    <property type="project" value="TreeGrafter"/>
</dbReference>
<dbReference type="OrthoDB" id="9976382at2759"/>
<gene>
    <name evidence="3" type="ORF">BCR41DRAFT_374118</name>
</gene>
<dbReference type="SMART" id="SM00312">
    <property type="entry name" value="PX"/>
    <property type="match status" value="1"/>
</dbReference>
<reference evidence="3 4" key="1">
    <citation type="submission" date="2016-07" db="EMBL/GenBank/DDBJ databases">
        <title>Pervasive Adenine N6-methylation of Active Genes in Fungi.</title>
        <authorList>
            <consortium name="DOE Joint Genome Institute"/>
            <person name="Mondo S.J."/>
            <person name="Dannebaum R.O."/>
            <person name="Kuo R.C."/>
            <person name="Labutti K."/>
            <person name="Haridas S."/>
            <person name="Kuo A."/>
            <person name="Salamov A."/>
            <person name="Ahrendt S.R."/>
            <person name="Lipzen A."/>
            <person name="Sullivan W."/>
            <person name="Andreopoulos W.B."/>
            <person name="Clum A."/>
            <person name="Lindquist E."/>
            <person name="Daum C."/>
            <person name="Ramamoorthy G.K."/>
            <person name="Gryganskyi A."/>
            <person name="Culley D."/>
            <person name="Magnuson J.K."/>
            <person name="James T.Y."/>
            <person name="O'Malley M.A."/>
            <person name="Stajich J.E."/>
            <person name="Spatafora J.W."/>
            <person name="Visel A."/>
            <person name="Grigoriev I.V."/>
        </authorList>
    </citation>
    <scope>NUCLEOTIDE SEQUENCE [LARGE SCALE GENOMIC DNA]</scope>
    <source>
        <strain evidence="3 4">NRRL 3116</strain>
    </source>
</reference>
<dbReference type="GO" id="GO:0005768">
    <property type="term" value="C:endosome"/>
    <property type="evidence" value="ECO:0007669"/>
    <property type="project" value="TreeGrafter"/>
</dbReference>
<dbReference type="PANTHER" id="PTHR47433">
    <property type="entry name" value="VACUOLAR PROTEIN SORTING-ASSOCIATED PROTEIN 17"/>
    <property type="match status" value="1"/>
</dbReference>
<comment type="caution">
    <text evidence="3">The sequence shown here is derived from an EMBL/GenBank/DDBJ whole genome shotgun (WGS) entry which is preliminary data.</text>
</comment>
<dbReference type="InterPro" id="IPR036871">
    <property type="entry name" value="PX_dom_sf"/>
</dbReference>
<proteinExistence type="predicted"/>
<dbReference type="InterPro" id="IPR001683">
    <property type="entry name" value="PX_dom"/>
</dbReference>
<dbReference type="Proteomes" id="UP000193648">
    <property type="component" value="Unassembled WGS sequence"/>
</dbReference>
<name>A0A1Y2GBP1_9FUNG</name>
<dbReference type="InParanoid" id="A0A1Y2GBP1"/>
<dbReference type="EMBL" id="MCFF01000046">
    <property type="protein sequence ID" value="ORZ06395.1"/>
    <property type="molecule type" value="Genomic_DNA"/>
</dbReference>
<dbReference type="GO" id="GO:0032266">
    <property type="term" value="F:phosphatidylinositol-3-phosphate binding"/>
    <property type="evidence" value="ECO:0007669"/>
    <property type="project" value="TreeGrafter"/>
</dbReference>
<dbReference type="RefSeq" id="XP_021877558.1">
    <property type="nucleotide sequence ID" value="XM_022026844.1"/>
</dbReference>
<dbReference type="InterPro" id="IPR015404">
    <property type="entry name" value="Vps5_C"/>
</dbReference>
<dbReference type="InterPro" id="IPR053055">
    <property type="entry name" value="VPS17"/>
</dbReference>
<dbReference type="GO" id="GO:0042147">
    <property type="term" value="P:retrograde transport, endosome to Golgi"/>
    <property type="evidence" value="ECO:0007669"/>
    <property type="project" value="TreeGrafter"/>
</dbReference>
<dbReference type="Pfam" id="PF00787">
    <property type="entry name" value="PX"/>
    <property type="match status" value="1"/>
</dbReference>
<dbReference type="SUPFAM" id="SSF64268">
    <property type="entry name" value="PX domain"/>
    <property type="match status" value="1"/>
</dbReference>
<evidence type="ECO:0000259" key="2">
    <source>
        <dbReference type="SMART" id="SM00312"/>
    </source>
</evidence>
<dbReference type="STRING" id="64571.A0A1Y2GBP1"/>
<feature type="compositionally biased region" description="Polar residues" evidence="1">
    <location>
        <begin position="77"/>
        <end position="90"/>
    </location>
</feature>
<dbReference type="Pfam" id="PF09325">
    <property type="entry name" value="Vps5"/>
    <property type="match status" value="1"/>
</dbReference>